<dbReference type="eggNOG" id="ENOG50323PM">
    <property type="taxonomic scope" value="Bacteria"/>
</dbReference>
<keyword evidence="1" id="KW-0812">Transmembrane</keyword>
<name>W9GFI3_9MICO</name>
<dbReference type="EMBL" id="AWSA01000009">
    <property type="protein sequence ID" value="EWT02624.1"/>
    <property type="molecule type" value="Genomic_DNA"/>
</dbReference>
<protein>
    <recommendedName>
        <fullName evidence="4">ABC transporter permease</fullName>
    </recommendedName>
</protein>
<sequence length="129" mass="14064">MTHAEGEIRREVRMMSQLQEKEVVRTEHLPRLFRNRTIDYTLMIVGALVAAFGAYTYFVPTDWVLAGLTEAWYLGCWIAGGVLLTAGFGLLGASIRDRSGYWTAGAILSFVLGTLSLAGAVVAAVVLII</sequence>
<feature type="transmembrane region" description="Helical" evidence="1">
    <location>
        <begin position="71"/>
        <end position="93"/>
    </location>
</feature>
<keyword evidence="3" id="KW-1185">Reference proteome</keyword>
<dbReference type="AlphaFoldDB" id="W9GFI3"/>
<evidence type="ECO:0000313" key="3">
    <source>
        <dbReference type="Proteomes" id="UP000019489"/>
    </source>
</evidence>
<evidence type="ECO:0000256" key="1">
    <source>
        <dbReference type="SAM" id="Phobius"/>
    </source>
</evidence>
<dbReference type="SUPFAM" id="SSF103473">
    <property type="entry name" value="MFS general substrate transporter"/>
    <property type="match status" value="1"/>
</dbReference>
<dbReference type="STRING" id="1386089.N865_02640"/>
<comment type="caution">
    <text evidence="2">The sequence shown here is derived from an EMBL/GenBank/DDBJ whole genome shotgun (WGS) entry which is preliminary data.</text>
</comment>
<feature type="transmembrane region" description="Helical" evidence="1">
    <location>
        <begin position="40"/>
        <end position="59"/>
    </location>
</feature>
<gene>
    <name evidence="2" type="ORF">N865_02640</name>
</gene>
<proteinExistence type="predicted"/>
<evidence type="ECO:0000313" key="2">
    <source>
        <dbReference type="EMBL" id="EWT02624.1"/>
    </source>
</evidence>
<feature type="transmembrane region" description="Helical" evidence="1">
    <location>
        <begin position="105"/>
        <end position="128"/>
    </location>
</feature>
<organism evidence="2 3">
    <name type="scientific">Intrasporangium oryzae NRRL B-24470</name>
    <dbReference type="NCBI Taxonomy" id="1386089"/>
    <lineage>
        <taxon>Bacteria</taxon>
        <taxon>Bacillati</taxon>
        <taxon>Actinomycetota</taxon>
        <taxon>Actinomycetes</taxon>
        <taxon>Micrococcales</taxon>
        <taxon>Intrasporangiaceae</taxon>
        <taxon>Intrasporangium</taxon>
    </lineage>
</organism>
<dbReference type="Proteomes" id="UP000019489">
    <property type="component" value="Unassembled WGS sequence"/>
</dbReference>
<keyword evidence="1" id="KW-1133">Transmembrane helix</keyword>
<evidence type="ECO:0008006" key="4">
    <source>
        <dbReference type="Google" id="ProtNLM"/>
    </source>
</evidence>
<reference evidence="2 3" key="1">
    <citation type="submission" date="2013-08" db="EMBL/GenBank/DDBJ databases">
        <title>Intrasporangium oryzae NRRL B-24470.</title>
        <authorList>
            <person name="Liu H."/>
            <person name="Wang G."/>
        </authorList>
    </citation>
    <scope>NUCLEOTIDE SEQUENCE [LARGE SCALE GENOMIC DNA]</scope>
    <source>
        <strain evidence="2 3">NRRL B-24470</strain>
    </source>
</reference>
<dbReference type="InterPro" id="IPR036259">
    <property type="entry name" value="MFS_trans_sf"/>
</dbReference>
<keyword evidence="1" id="KW-0472">Membrane</keyword>
<accession>W9GFI3</accession>